<dbReference type="Proteomes" id="UP000314294">
    <property type="component" value="Unassembled WGS sequence"/>
</dbReference>
<organism evidence="1 2">
    <name type="scientific">Liparis tanakae</name>
    <name type="common">Tanaka's snailfish</name>
    <dbReference type="NCBI Taxonomy" id="230148"/>
    <lineage>
        <taxon>Eukaryota</taxon>
        <taxon>Metazoa</taxon>
        <taxon>Chordata</taxon>
        <taxon>Craniata</taxon>
        <taxon>Vertebrata</taxon>
        <taxon>Euteleostomi</taxon>
        <taxon>Actinopterygii</taxon>
        <taxon>Neopterygii</taxon>
        <taxon>Teleostei</taxon>
        <taxon>Neoteleostei</taxon>
        <taxon>Acanthomorphata</taxon>
        <taxon>Eupercaria</taxon>
        <taxon>Perciformes</taxon>
        <taxon>Cottioidei</taxon>
        <taxon>Cottales</taxon>
        <taxon>Liparidae</taxon>
        <taxon>Liparis</taxon>
    </lineage>
</organism>
<gene>
    <name evidence="1" type="ORF">EYF80_025047</name>
</gene>
<accession>A0A4Z2HGL0</accession>
<protein>
    <submittedName>
        <fullName evidence="1">Uncharacterized protein</fullName>
    </submittedName>
</protein>
<dbReference type="AlphaFoldDB" id="A0A4Z2HGL0"/>
<dbReference type="EMBL" id="SRLO01000247">
    <property type="protein sequence ID" value="TNN64741.1"/>
    <property type="molecule type" value="Genomic_DNA"/>
</dbReference>
<sequence length="74" mass="8826">MRRLSHCIFLWDRDDLKEAKRATLEDTTIQGGMRTELWQQLMRSIFFVICNCSCRRVLGEKSIPYVWTRRSTDG</sequence>
<dbReference type="OrthoDB" id="10058592at2759"/>
<evidence type="ECO:0000313" key="2">
    <source>
        <dbReference type="Proteomes" id="UP000314294"/>
    </source>
</evidence>
<keyword evidence="2" id="KW-1185">Reference proteome</keyword>
<reference evidence="1 2" key="1">
    <citation type="submission" date="2019-03" db="EMBL/GenBank/DDBJ databases">
        <title>First draft genome of Liparis tanakae, snailfish: a comprehensive survey of snailfish specific genes.</title>
        <authorList>
            <person name="Kim W."/>
            <person name="Song I."/>
            <person name="Jeong J.-H."/>
            <person name="Kim D."/>
            <person name="Kim S."/>
            <person name="Ryu S."/>
            <person name="Song J.Y."/>
            <person name="Lee S.K."/>
        </authorList>
    </citation>
    <scope>NUCLEOTIDE SEQUENCE [LARGE SCALE GENOMIC DNA]</scope>
    <source>
        <tissue evidence="1">Muscle</tissue>
    </source>
</reference>
<comment type="caution">
    <text evidence="1">The sequence shown here is derived from an EMBL/GenBank/DDBJ whole genome shotgun (WGS) entry which is preliminary data.</text>
</comment>
<evidence type="ECO:0000313" key="1">
    <source>
        <dbReference type="EMBL" id="TNN64741.1"/>
    </source>
</evidence>
<proteinExistence type="predicted"/>
<name>A0A4Z2HGL0_9TELE</name>